<gene>
    <name evidence="9" type="ORF">CcCBS67573_g00136</name>
</gene>
<dbReference type="InterPro" id="IPR041891">
    <property type="entry name" value="Alpha_CA_prokaryot-like"/>
</dbReference>
<dbReference type="InterPro" id="IPR023561">
    <property type="entry name" value="Carbonic_anhydrase_a-class"/>
</dbReference>
<dbReference type="PANTHER" id="PTHR18952:SF265">
    <property type="entry name" value="CARBONIC ANHYDRASE"/>
    <property type="match status" value="1"/>
</dbReference>
<dbReference type="Gene3D" id="3.10.200.10">
    <property type="entry name" value="Alpha carbonic anhydrase"/>
    <property type="match status" value="1"/>
</dbReference>
<evidence type="ECO:0000313" key="9">
    <source>
        <dbReference type="EMBL" id="TPX78557.1"/>
    </source>
</evidence>
<dbReference type="Pfam" id="PF00194">
    <property type="entry name" value="Carb_anhydrase"/>
    <property type="match status" value="1"/>
</dbReference>
<feature type="domain" description="Alpha-carbonic anhydrase" evidence="8">
    <location>
        <begin position="42"/>
        <end position="315"/>
    </location>
</feature>
<feature type="region of interest" description="Disordered" evidence="7">
    <location>
        <begin position="288"/>
        <end position="351"/>
    </location>
</feature>
<dbReference type="InterPro" id="IPR001148">
    <property type="entry name" value="CA_dom"/>
</dbReference>
<reference evidence="9 10" key="1">
    <citation type="journal article" date="2019" name="Sci. Rep.">
        <title>Comparative genomics of chytrid fungi reveal insights into the obligate biotrophic and pathogenic lifestyle of Synchytrium endobioticum.</title>
        <authorList>
            <person name="van de Vossenberg B.T.L.H."/>
            <person name="Warris S."/>
            <person name="Nguyen H.D.T."/>
            <person name="van Gent-Pelzer M.P.E."/>
            <person name="Joly D.L."/>
            <person name="van de Geest H.C."/>
            <person name="Bonants P.J.M."/>
            <person name="Smith D.S."/>
            <person name="Levesque C.A."/>
            <person name="van der Lee T.A.J."/>
        </authorList>
    </citation>
    <scope>NUCLEOTIDE SEQUENCE [LARGE SCALE GENOMIC DNA]</scope>
    <source>
        <strain evidence="9 10">CBS 675.73</strain>
    </source>
</reference>
<keyword evidence="4" id="KW-0862">Zinc</keyword>
<dbReference type="OrthoDB" id="429145at2759"/>
<evidence type="ECO:0000256" key="2">
    <source>
        <dbReference type="ARBA" id="ARBA00012925"/>
    </source>
</evidence>
<dbReference type="STRING" id="246404.A0A507FVM0"/>
<proteinExistence type="inferred from homology"/>
<keyword evidence="3" id="KW-0479">Metal-binding</keyword>
<evidence type="ECO:0000256" key="5">
    <source>
        <dbReference type="ARBA" id="ARBA00023239"/>
    </source>
</evidence>
<dbReference type="InterPro" id="IPR036398">
    <property type="entry name" value="CA_dom_sf"/>
</dbReference>
<dbReference type="SMART" id="SM01057">
    <property type="entry name" value="Carb_anhydrase"/>
    <property type="match status" value="1"/>
</dbReference>
<evidence type="ECO:0000256" key="7">
    <source>
        <dbReference type="SAM" id="MobiDB-lite"/>
    </source>
</evidence>
<evidence type="ECO:0000313" key="10">
    <source>
        <dbReference type="Proteomes" id="UP000320333"/>
    </source>
</evidence>
<dbReference type="AlphaFoldDB" id="A0A507FVM0"/>
<evidence type="ECO:0000259" key="8">
    <source>
        <dbReference type="PROSITE" id="PS51144"/>
    </source>
</evidence>
<organism evidence="9 10">
    <name type="scientific">Chytriomyces confervae</name>
    <dbReference type="NCBI Taxonomy" id="246404"/>
    <lineage>
        <taxon>Eukaryota</taxon>
        <taxon>Fungi</taxon>
        <taxon>Fungi incertae sedis</taxon>
        <taxon>Chytridiomycota</taxon>
        <taxon>Chytridiomycota incertae sedis</taxon>
        <taxon>Chytridiomycetes</taxon>
        <taxon>Chytridiales</taxon>
        <taxon>Chytriomycetaceae</taxon>
        <taxon>Chytriomyces</taxon>
    </lineage>
</organism>
<evidence type="ECO:0000256" key="6">
    <source>
        <dbReference type="ARBA" id="ARBA00048348"/>
    </source>
</evidence>
<dbReference type="GO" id="GO:0004089">
    <property type="term" value="F:carbonate dehydratase activity"/>
    <property type="evidence" value="ECO:0007669"/>
    <property type="project" value="UniProtKB-EC"/>
</dbReference>
<comment type="caution">
    <text evidence="9">The sequence shown here is derived from an EMBL/GenBank/DDBJ whole genome shotgun (WGS) entry which is preliminary data.</text>
</comment>
<dbReference type="CDD" id="cd03124">
    <property type="entry name" value="alpha_CA_prokaryotic_like"/>
    <property type="match status" value="1"/>
</dbReference>
<dbReference type="PANTHER" id="PTHR18952">
    <property type="entry name" value="CARBONIC ANHYDRASE"/>
    <property type="match status" value="1"/>
</dbReference>
<evidence type="ECO:0000256" key="3">
    <source>
        <dbReference type="ARBA" id="ARBA00022723"/>
    </source>
</evidence>
<sequence>MVFGMSYLKHQLSTALRKLNLEDEPCDCRRCETQRQNVPSVHDWTYSDGPKGPRFWHLMKGVKIGKKQSPLDFTDATLEFKHAEFVPAIFYQNASESNSANDVHIRIARSDNCQGRKKPRISLVNTGHSVQIDFPVGAEVGGHVLFEEVKYYLKQIHFHSPAEHKVHGTTHRMEAHFVHVNEDGGLLVMGMFINVAEEFKQTPVNFLDFLLHEVAQVQVKREDDYVPPEQIDLEQAAQLIMDASPYFCYEGSLTTPPFTEGVHWIVGHAPVFMRRELILALESGLPKGNARPVQSAKDIGRPSLSIESRSLRSPSRAPPSPLPTDNAESSKFLAPPEMRRVTSQTGSEAQVDGAAVVDEVKLRVPSL</sequence>
<keyword evidence="10" id="KW-1185">Reference proteome</keyword>
<dbReference type="PROSITE" id="PS51144">
    <property type="entry name" value="ALPHA_CA_2"/>
    <property type="match status" value="1"/>
</dbReference>
<dbReference type="SUPFAM" id="SSF51069">
    <property type="entry name" value="Carbonic anhydrase"/>
    <property type="match status" value="1"/>
</dbReference>
<keyword evidence="5" id="KW-0456">Lyase</keyword>
<protein>
    <recommendedName>
        <fullName evidence="2">carbonic anhydrase</fullName>
        <ecNumber evidence="2">4.2.1.1</ecNumber>
    </recommendedName>
</protein>
<name>A0A507FVM0_9FUNG</name>
<dbReference type="EMBL" id="QEAP01000002">
    <property type="protein sequence ID" value="TPX78557.1"/>
    <property type="molecule type" value="Genomic_DNA"/>
</dbReference>
<evidence type="ECO:0000256" key="1">
    <source>
        <dbReference type="ARBA" id="ARBA00010718"/>
    </source>
</evidence>
<comment type="catalytic activity">
    <reaction evidence="6">
        <text>hydrogencarbonate + H(+) = CO2 + H2O</text>
        <dbReference type="Rhea" id="RHEA:10748"/>
        <dbReference type="ChEBI" id="CHEBI:15377"/>
        <dbReference type="ChEBI" id="CHEBI:15378"/>
        <dbReference type="ChEBI" id="CHEBI:16526"/>
        <dbReference type="ChEBI" id="CHEBI:17544"/>
        <dbReference type="EC" id="4.2.1.1"/>
    </reaction>
</comment>
<dbReference type="GO" id="GO:0008270">
    <property type="term" value="F:zinc ion binding"/>
    <property type="evidence" value="ECO:0007669"/>
    <property type="project" value="InterPro"/>
</dbReference>
<comment type="similarity">
    <text evidence="1">Belongs to the alpha-carbonic anhydrase family.</text>
</comment>
<dbReference type="Proteomes" id="UP000320333">
    <property type="component" value="Unassembled WGS sequence"/>
</dbReference>
<accession>A0A507FVM0</accession>
<dbReference type="EC" id="4.2.1.1" evidence="2"/>
<evidence type="ECO:0000256" key="4">
    <source>
        <dbReference type="ARBA" id="ARBA00022833"/>
    </source>
</evidence>